<comment type="caution">
    <text evidence="1">The sequence shown here is derived from an EMBL/GenBank/DDBJ whole genome shotgun (WGS) entry which is preliminary data.</text>
</comment>
<dbReference type="Proteomes" id="UP000314294">
    <property type="component" value="Unassembled WGS sequence"/>
</dbReference>
<proteinExistence type="predicted"/>
<keyword evidence="2" id="KW-1185">Reference proteome</keyword>
<organism evidence="1 2">
    <name type="scientific">Liparis tanakae</name>
    <name type="common">Tanaka's snailfish</name>
    <dbReference type="NCBI Taxonomy" id="230148"/>
    <lineage>
        <taxon>Eukaryota</taxon>
        <taxon>Metazoa</taxon>
        <taxon>Chordata</taxon>
        <taxon>Craniata</taxon>
        <taxon>Vertebrata</taxon>
        <taxon>Euteleostomi</taxon>
        <taxon>Actinopterygii</taxon>
        <taxon>Neopterygii</taxon>
        <taxon>Teleostei</taxon>
        <taxon>Neoteleostei</taxon>
        <taxon>Acanthomorphata</taxon>
        <taxon>Eupercaria</taxon>
        <taxon>Perciformes</taxon>
        <taxon>Cottioidei</taxon>
        <taxon>Cottales</taxon>
        <taxon>Liparidae</taxon>
        <taxon>Liparis</taxon>
    </lineage>
</organism>
<reference evidence="1 2" key="1">
    <citation type="submission" date="2019-03" db="EMBL/GenBank/DDBJ databases">
        <title>First draft genome of Liparis tanakae, snailfish: a comprehensive survey of snailfish specific genes.</title>
        <authorList>
            <person name="Kim W."/>
            <person name="Song I."/>
            <person name="Jeong J.-H."/>
            <person name="Kim D."/>
            <person name="Kim S."/>
            <person name="Ryu S."/>
            <person name="Song J.Y."/>
            <person name="Lee S.K."/>
        </authorList>
    </citation>
    <scope>NUCLEOTIDE SEQUENCE [LARGE SCALE GENOMIC DNA]</scope>
    <source>
        <tissue evidence="1">Muscle</tissue>
    </source>
</reference>
<evidence type="ECO:0000313" key="2">
    <source>
        <dbReference type="Proteomes" id="UP000314294"/>
    </source>
</evidence>
<evidence type="ECO:0000313" key="1">
    <source>
        <dbReference type="EMBL" id="TNN52104.1"/>
    </source>
</evidence>
<name>A0A4Z2GH73_9TELE</name>
<dbReference type="AlphaFoldDB" id="A0A4Z2GH73"/>
<accession>A0A4Z2GH73</accession>
<gene>
    <name evidence="1" type="ORF">EYF80_037712</name>
</gene>
<sequence>MPWPTLIQLSSTTRVTKQEILHKVRFIFIIIPCLCEALGNHEPLNERCFDTKRMCALVSAPEWSDWTGREVLSDGSRGQRPLLGPLPLRTDTESINSYLNHFRFQHRPRNKPQTSKEQGVLFDIELAAGGEPDHISSPVVPSAE</sequence>
<protein>
    <submittedName>
        <fullName evidence="1">Uncharacterized protein</fullName>
    </submittedName>
</protein>
<dbReference type="EMBL" id="SRLO01000559">
    <property type="protein sequence ID" value="TNN52104.1"/>
    <property type="molecule type" value="Genomic_DNA"/>
</dbReference>